<dbReference type="AlphaFoldDB" id="A0A0A3IQH4"/>
<dbReference type="RefSeq" id="WP_036180397.1">
    <property type="nucleotide sequence ID" value="NZ_AVCZ01000078.1"/>
</dbReference>
<gene>
    <name evidence="1" type="ORF">CD30_19095</name>
</gene>
<evidence type="ECO:0000313" key="1">
    <source>
        <dbReference type="EMBL" id="KGR85700.1"/>
    </source>
</evidence>
<organism evidence="1 2">
    <name type="scientific">Ureibacillus massiliensis 4400831 = CIP 108448 = CCUG 49529</name>
    <dbReference type="NCBI Taxonomy" id="1211035"/>
    <lineage>
        <taxon>Bacteria</taxon>
        <taxon>Bacillati</taxon>
        <taxon>Bacillota</taxon>
        <taxon>Bacilli</taxon>
        <taxon>Bacillales</taxon>
        <taxon>Caryophanaceae</taxon>
        <taxon>Ureibacillus</taxon>
    </lineage>
</organism>
<keyword evidence="2" id="KW-1185">Reference proteome</keyword>
<dbReference type="Proteomes" id="UP000030595">
    <property type="component" value="Unassembled WGS sequence"/>
</dbReference>
<comment type="caution">
    <text evidence="1">The sequence shown here is derived from an EMBL/GenBank/DDBJ whole genome shotgun (WGS) entry which is preliminary data.</text>
</comment>
<accession>A0A0A3IQH4</accession>
<reference evidence="1 2" key="1">
    <citation type="submission" date="2014-02" db="EMBL/GenBank/DDBJ databases">
        <title>Draft genome sequence of Lysinibacillus massiliensis CCUG 49529.</title>
        <authorList>
            <person name="Zhang F."/>
            <person name="Wang G."/>
            <person name="Zhang L."/>
        </authorList>
    </citation>
    <scope>NUCLEOTIDE SEQUENCE [LARGE SCALE GENOMIC DNA]</scope>
    <source>
        <strain evidence="1 2">CCUG 49529</strain>
    </source>
</reference>
<proteinExistence type="predicted"/>
<sequence>MTDEDIESFLNHENYPEYVKQYFIGFIQYCSENIEGCNFSNQYATFNDPNNETDIYTLEIFNQYYEHAKNIEVHIEKAVKYKTYAQTWVYIIMHLMNAWRSGDIIYGLPTIDFIDLSINDLSFFENNRLSKEEARLIVNQVHIKVGQMKISKTGALGQFLCLDSLVESFATAISITELHRRKHNDKLMLTSIRARGTNKIFFENNPELARFHSVKMNRTLITYFFHHVSESEGDAHLSYEAAQILRSHKDEDTTKVYIKFSNPQGTLDSMAFHICERGHFGWVYNTMINLVLHQNEQKLEDRTALIKSFSEKYKVNELETYSSFLLAERNNKESLALRLSQLPKEDLKRLIVKIFRGEMPAKTAHAQCLIYPECKSPERKSCIGCEYLIPTEYLLLSISEQIETSLYKLYNSEFDWEKEREKHFLKQMFLLMNEAIVEKGKEYVETFIDRKRIKKLFHAILIENEVKQIDNSKKS</sequence>
<evidence type="ECO:0000313" key="2">
    <source>
        <dbReference type="Proteomes" id="UP000030595"/>
    </source>
</evidence>
<dbReference type="OrthoDB" id="2633854at2"/>
<protein>
    <submittedName>
        <fullName evidence="1">Uncharacterized protein</fullName>
    </submittedName>
</protein>
<dbReference type="eggNOG" id="ENOG5032RCA">
    <property type="taxonomic scope" value="Bacteria"/>
</dbReference>
<name>A0A0A3IQH4_9BACL</name>
<dbReference type="EMBL" id="JPVQ01000078">
    <property type="protein sequence ID" value="KGR85700.1"/>
    <property type="molecule type" value="Genomic_DNA"/>
</dbReference>